<dbReference type="GO" id="GO:0015934">
    <property type="term" value="C:large ribosomal subunit"/>
    <property type="evidence" value="ECO:0007669"/>
    <property type="project" value="InterPro"/>
</dbReference>
<keyword evidence="2 5" id="KW-0689">Ribosomal protein</keyword>
<dbReference type="AlphaFoldDB" id="A0A2T6G878"/>
<evidence type="ECO:0000313" key="7">
    <source>
        <dbReference type="Proteomes" id="UP000244184"/>
    </source>
</evidence>
<gene>
    <name evidence="5" type="primary">rpmF</name>
    <name evidence="6" type="ORF">C8Z91_04400</name>
</gene>
<dbReference type="GO" id="GO:0006412">
    <property type="term" value="P:translation"/>
    <property type="evidence" value="ECO:0007669"/>
    <property type="project" value="UniProtKB-UniRule"/>
</dbReference>
<evidence type="ECO:0000256" key="2">
    <source>
        <dbReference type="ARBA" id="ARBA00022980"/>
    </source>
</evidence>
<dbReference type="OrthoDB" id="9812874at2"/>
<dbReference type="HAMAP" id="MF_00340">
    <property type="entry name" value="Ribosomal_bL32"/>
    <property type="match status" value="1"/>
</dbReference>
<evidence type="ECO:0000256" key="1">
    <source>
        <dbReference type="ARBA" id="ARBA00008560"/>
    </source>
</evidence>
<accession>A0A2T6G878</accession>
<comment type="caution">
    <text evidence="6">The sequence shown here is derived from an EMBL/GenBank/DDBJ whole genome shotgun (WGS) entry which is preliminary data.</text>
</comment>
<dbReference type="GO" id="GO:0003735">
    <property type="term" value="F:structural constituent of ribosome"/>
    <property type="evidence" value="ECO:0007669"/>
    <property type="project" value="InterPro"/>
</dbReference>
<reference evidence="6 7" key="1">
    <citation type="submission" date="2018-03" db="EMBL/GenBank/DDBJ databases">
        <title>Genome sequence of Paenibacillus elgii strain AC13 an antimicrobial compound producing bacteria.</title>
        <authorList>
            <person name="Kurokawa A.S."/>
            <person name="Araujo J.F."/>
            <person name="Costa R.A."/>
            <person name="Ortega D.B."/>
            <person name="Pires A.S."/>
            <person name="Pappas G.J.Jr."/>
            <person name="Franco O.L."/>
            <person name="Barreto C."/>
            <person name="Magalhaes B.S."/>
            <person name="Kruger R.H."/>
        </authorList>
    </citation>
    <scope>NUCLEOTIDE SEQUENCE [LARGE SCALE GENOMIC DNA]</scope>
    <source>
        <strain evidence="6 7">AC13</strain>
    </source>
</reference>
<comment type="similarity">
    <text evidence="1 5">Belongs to the bacterial ribosomal protein bL32 family.</text>
</comment>
<dbReference type="InterPro" id="IPR011332">
    <property type="entry name" value="Ribosomal_zn-bd"/>
</dbReference>
<sequence>MAVPQRRTSKTRRDKRRTHFKLEVPGMVKCDNCGELKLAHRVCKVCGQYKKREIISQ</sequence>
<name>A0A2T6G878_9BACL</name>
<dbReference type="RefSeq" id="WP_010501119.1">
    <property type="nucleotide sequence ID" value="NZ_BTYA01000005.1"/>
</dbReference>
<evidence type="ECO:0000256" key="3">
    <source>
        <dbReference type="ARBA" id="ARBA00023274"/>
    </source>
</evidence>
<dbReference type="Gene3D" id="1.20.5.640">
    <property type="entry name" value="Single helix bin"/>
    <property type="match status" value="1"/>
</dbReference>
<dbReference type="SUPFAM" id="SSF57829">
    <property type="entry name" value="Zn-binding ribosomal proteins"/>
    <property type="match status" value="1"/>
</dbReference>
<dbReference type="InterPro" id="IPR002677">
    <property type="entry name" value="Ribosomal_bL32"/>
</dbReference>
<dbReference type="Proteomes" id="UP000244184">
    <property type="component" value="Unassembled WGS sequence"/>
</dbReference>
<dbReference type="PANTHER" id="PTHR35534:SF2">
    <property type="entry name" value="LARGE RIBOSOMAL SUBUNIT PROTEIN BL32"/>
    <property type="match status" value="1"/>
</dbReference>
<evidence type="ECO:0000313" key="6">
    <source>
        <dbReference type="EMBL" id="PUA40354.1"/>
    </source>
</evidence>
<protein>
    <recommendedName>
        <fullName evidence="4 5">Large ribosomal subunit protein bL32</fullName>
    </recommendedName>
</protein>
<dbReference type="InterPro" id="IPR044957">
    <property type="entry name" value="Ribosomal_bL32_bact"/>
</dbReference>
<dbReference type="NCBIfam" id="TIGR01031">
    <property type="entry name" value="rpmF_bact"/>
    <property type="match status" value="1"/>
</dbReference>
<evidence type="ECO:0000256" key="5">
    <source>
        <dbReference type="HAMAP-Rule" id="MF_00340"/>
    </source>
</evidence>
<proteinExistence type="inferred from homology"/>
<keyword evidence="3 5" id="KW-0687">Ribonucleoprotein</keyword>
<dbReference type="EMBL" id="PYHP01000011">
    <property type="protein sequence ID" value="PUA40354.1"/>
    <property type="molecule type" value="Genomic_DNA"/>
</dbReference>
<dbReference type="PANTHER" id="PTHR35534">
    <property type="entry name" value="50S RIBOSOMAL PROTEIN L32"/>
    <property type="match status" value="1"/>
</dbReference>
<organism evidence="6 7">
    <name type="scientific">Paenibacillus elgii</name>
    <dbReference type="NCBI Taxonomy" id="189691"/>
    <lineage>
        <taxon>Bacteria</taxon>
        <taxon>Bacillati</taxon>
        <taxon>Bacillota</taxon>
        <taxon>Bacilli</taxon>
        <taxon>Bacillales</taxon>
        <taxon>Paenibacillaceae</taxon>
        <taxon>Paenibacillus</taxon>
    </lineage>
</organism>
<evidence type="ECO:0000256" key="4">
    <source>
        <dbReference type="ARBA" id="ARBA00035178"/>
    </source>
</evidence>
<dbReference type="Pfam" id="PF01783">
    <property type="entry name" value="Ribosomal_L32p"/>
    <property type="match status" value="1"/>
</dbReference>